<proteinExistence type="predicted"/>
<protein>
    <recommendedName>
        <fullName evidence="4">Stage II sporulation protein M</fullName>
    </recommendedName>
</protein>
<feature type="transmembrane region" description="Helical" evidence="1">
    <location>
        <begin position="288"/>
        <end position="312"/>
    </location>
</feature>
<feature type="transmembrane region" description="Helical" evidence="1">
    <location>
        <begin position="185"/>
        <end position="203"/>
    </location>
</feature>
<name>A0A255ZYQ2_9FLAO</name>
<dbReference type="RefSeq" id="WP_094485764.1">
    <property type="nucleotide sequence ID" value="NZ_NOXX01000176.1"/>
</dbReference>
<gene>
    <name evidence="2" type="ORF">CHX27_05510</name>
</gene>
<organism evidence="2 3">
    <name type="scientific">Flavobacterium aurantiibacter</name>
    <dbReference type="NCBI Taxonomy" id="2023067"/>
    <lineage>
        <taxon>Bacteria</taxon>
        <taxon>Pseudomonadati</taxon>
        <taxon>Bacteroidota</taxon>
        <taxon>Flavobacteriia</taxon>
        <taxon>Flavobacteriales</taxon>
        <taxon>Flavobacteriaceae</taxon>
        <taxon>Flavobacterium</taxon>
    </lineage>
</organism>
<dbReference type="OrthoDB" id="9800053at2"/>
<reference evidence="2 3" key="1">
    <citation type="submission" date="2017-07" db="EMBL/GenBank/DDBJ databases">
        <title>Flavobacterium cyanobacteriorum sp. nov., isolated from cyanobacterial aggregates in a eutrophic lake.</title>
        <authorList>
            <person name="Cai H."/>
        </authorList>
    </citation>
    <scope>NUCLEOTIDE SEQUENCE [LARGE SCALE GENOMIC DNA]</scope>
    <source>
        <strain evidence="2 3">TH167</strain>
    </source>
</reference>
<feature type="transmembrane region" description="Helical" evidence="1">
    <location>
        <begin position="156"/>
        <end position="178"/>
    </location>
</feature>
<keyword evidence="1" id="KW-0812">Transmembrane</keyword>
<feature type="transmembrane region" description="Helical" evidence="1">
    <location>
        <begin position="255"/>
        <end position="276"/>
    </location>
</feature>
<sequence length="325" mass="37899">MREVAFIKQNKEKWLEYEQIIKTRSVKSPDEMASMYIELVNDLSFAQTFYPKSRTKAYLNQLTVEVFQKIYRTRRQERNRLVNFFFLEVPMLNYRYRKYIYRTFIAFFVLVGIGVISAKYDPSFVRLILGDAYVNQTLENIKAGNPTAIYSSGSNWGSFIGITMNNLLVGLRCFLYGIFLGIGTAYVLLFNCIMLGSFQYFFYEQGVLYESVQGIWIHGSMEIFAITMQAACGFILGGSILFPETYSRFDSFKRTFRNVFYIFLTTYPFLICAGFLEGFVTRYAIVMPAYVNFGIIFVTLFLISFYFLILPLRMAKVVLQKPDFN</sequence>
<keyword evidence="1" id="KW-1133">Transmembrane helix</keyword>
<keyword evidence="3" id="KW-1185">Reference proteome</keyword>
<dbReference type="EMBL" id="NOXX01000176">
    <property type="protein sequence ID" value="OYQ45930.1"/>
    <property type="molecule type" value="Genomic_DNA"/>
</dbReference>
<dbReference type="AlphaFoldDB" id="A0A255ZYQ2"/>
<evidence type="ECO:0000256" key="1">
    <source>
        <dbReference type="SAM" id="Phobius"/>
    </source>
</evidence>
<evidence type="ECO:0000313" key="2">
    <source>
        <dbReference type="EMBL" id="OYQ45930.1"/>
    </source>
</evidence>
<dbReference type="Pfam" id="PF01944">
    <property type="entry name" value="SpoIIM"/>
    <property type="match status" value="1"/>
</dbReference>
<evidence type="ECO:0000313" key="3">
    <source>
        <dbReference type="Proteomes" id="UP000216035"/>
    </source>
</evidence>
<accession>A0A255ZYQ2</accession>
<comment type="caution">
    <text evidence="2">The sequence shown here is derived from an EMBL/GenBank/DDBJ whole genome shotgun (WGS) entry which is preliminary data.</text>
</comment>
<dbReference type="PANTHER" id="PTHR35337:SF1">
    <property type="entry name" value="SLR1478 PROTEIN"/>
    <property type="match status" value="1"/>
</dbReference>
<feature type="transmembrane region" description="Helical" evidence="1">
    <location>
        <begin position="99"/>
        <end position="118"/>
    </location>
</feature>
<dbReference type="PANTHER" id="PTHR35337">
    <property type="entry name" value="SLR1478 PROTEIN"/>
    <property type="match status" value="1"/>
</dbReference>
<feature type="transmembrane region" description="Helical" evidence="1">
    <location>
        <begin position="223"/>
        <end position="243"/>
    </location>
</feature>
<dbReference type="Proteomes" id="UP000216035">
    <property type="component" value="Unassembled WGS sequence"/>
</dbReference>
<evidence type="ECO:0008006" key="4">
    <source>
        <dbReference type="Google" id="ProtNLM"/>
    </source>
</evidence>
<keyword evidence="1" id="KW-0472">Membrane</keyword>
<dbReference type="InterPro" id="IPR002798">
    <property type="entry name" value="SpoIIM-like"/>
</dbReference>